<keyword evidence="3" id="KW-1185">Reference proteome</keyword>
<name>A0ABX6S6P4_9BACI</name>
<organism evidence="2 3">
    <name type="scientific">Metabacillus elymi</name>
    <dbReference type="NCBI Taxonomy" id="2745198"/>
    <lineage>
        <taxon>Bacteria</taxon>
        <taxon>Bacillati</taxon>
        <taxon>Bacillota</taxon>
        <taxon>Bacilli</taxon>
        <taxon>Bacillales</taxon>
        <taxon>Bacillaceae</taxon>
        <taxon>Metabacillus</taxon>
    </lineage>
</organism>
<gene>
    <name evidence="2" type="ORF">HUW50_14125</name>
</gene>
<dbReference type="RefSeq" id="WP_185652944.1">
    <property type="nucleotide sequence ID" value="NZ_CP055263.1"/>
</dbReference>
<evidence type="ECO:0000313" key="3">
    <source>
        <dbReference type="Proteomes" id="UP000515490"/>
    </source>
</evidence>
<dbReference type="Pfam" id="PF00112">
    <property type="entry name" value="Peptidase_C1"/>
    <property type="match status" value="1"/>
</dbReference>
<reference evidence="2 3" key="1">
    <citation type="submission" date="2020-06" db="EMBL/GenBank/DDBJ databases">
        <title>Metabacillus dokdonensis sp. nov., isolated from the rhizosphere of Elymus tsukushiensis, a plant native to the Dokdo Islands, Republic of Korea.</title>
        <authorList>
            <person name="Lee S.Y."/>
            <person name="Hwang Y.J."/>
            <person name="Son J.S."/>
            <person name="Ghim S.Y."/>
        </authorList>
    </citation>
    <scope>NUCLEOTIDE SEQUENCE [LARGE SCALE GENOMIC DNA]</scope>
    <source>
        <strain evidence="2 3">KUDC1714</strain>
    </source>
</reference>
<proteinExistence type="predicted"/>
<dbReference type="CDD" id="cd02619">
    <property type="entry name" value="Peptidase_C1"/>
    <property type="match status" value="1"/>
</dbReference>
<dbReference type="InterPro" id="IPR038765">
    <property type="entry name" value="Papain-like_cys_pep_sf"/>
</dbReference>
<feature type="domain" description="Peptidase C1A papain C-terminal" evidence="1">
    <location>
        <begin position="3"/>
        <end position="201"/>
    </location>
</feature>
<evidence type="ECO:0000259" key="1">
    <source>
        <dbReference type="Pfam" id="PF00112"/>
    </source>
</evidence>
<dbReference type="InterPro" id="IPR000668">
    <property type="entry name" value="Peptidase_C1A_C"/>
</dbReference>
<dbReference type="Gene3D" id="3.90.70.10">
    <property type="entry name" value="Cysteine proteinases"/>
    <property type="match status" value="1"/>
</dbReference>
<evidence type="ECO:0000313" key="2">
    <source>
        <dbReference type="EMBL" id="QNF28516.1"/>
    </source>
</evidence>
<dbReference type="PROSITE" id="PS51257">
    <property type="entry name" value="PROKAR_LIPOPROTEIN"/>
    <property type="match status" value="1"/>
</dbReference>
<accession>A0ABX6S6P4</accession>
<dbReference type="Proteomes" id="UP000515490">
    <property type="component" value="Chromosome"/>
</dbReference>
<sequence length="222" mass="25167">MLPVRNQGQENSCVGFGVSACKEYFDKKEYSKDIILSSRYVYEEARRTVGIPDEQIGTPIPAALDTLVKQGICEESFWPYTENNKGTPNSDYNENAKKYRIKSYAKITSTMDAFKFLTTHGPCVMLVPVYKSWSEEPAQSTGKLPIPPLNLELVKKEKFPVSDKDTPEGMHCICIVGYNDETQTLKFKNSWGSWGDCGYGYLPYEYFSLDTIECYTMIDIVG</sequence>
<dbReference type="SUPFAM" id="SSF54001">
    <property type="entry name" value="Cysteine proteinases"/>
    <property type="match status" value="1"/>
</dbReference>
<dbReference type="EMBL" id="CP055263">
    <property type="protein sequence ID" value="QNF28516.1"/>
    <property type="molecule type" value="Genomic_DNA"/>
</dbReference>
<protein>
    <submittedName>
        <fullName evidence="2">C1 family peptidase</fullName>
    </submittedName>
</protein>